<sequence length="54" mass="6041">MHQSPKSSTLLSQPLHPAESVKEAIHAEQSIREVPFPLWNGYIKGQGKLHLPRA</sequence>
<feature type="region of interest" description="Disordered" evidence="1">
    <location>
        <begin position="1"/>
        <end position="26"/>
    </location>
</feature>
<gene>
    <name evidence="2" type="ORF">JCM16418_751</name>
</gene>
<evidence type="ECO:0000313" key="2">
    <source>
        <dbReference type="EMBL" id="GAF06770.1"/>
    </source>
</evidence>
<accession>W7Y748</accession>
<proteinExistence type="predicted"/>
<organism evidence="2 3">
    <name type="scientific">Paenibacillus pini JCM 16418</name>
    <dbReference type="NCBI Taxonomy" id="1236976"/>
    <lineage>
        <taxon>Bacteria</taxon>
        <taxon>Bacillati</taxon>
        <taxon>Bacillota</taxon>
        <taxon>Bacilli</taxon>
        <taxon>Bacillales</taxon>
        <taxon>Paenibacillaceae</taxon>
        <taxon>Paenibacillus</taxon>
    </lineage>
</organism>
<evidence type="ECO:0000313" key="3">
    <source>
        <dbReference type="Proteomes" id="UP000019364"/>
    </source>
</evidence>
<dbReference type="RefSeq" id="WP_156327205.1">
    <property type="nucleotide sequence ID" value="NZ_BAVZ01000002.1"/>
</dbReference>
<protein>
    <submittedName>
        <fullName evidence="2">Uncharacterized protein</fullName>
    </submittedName>
</protein>
<dbReference type="EMBL" id="BAVZ01000002">
    <property type="protein sequence ID" value="GAF06770.1"/>
    <property type="molecule type" value="Genomic_DNA"/>
</dbReference>
<name>W7Y748_9BACL</name>
<keyword evidence="3" id="KW-1185">Reference proteome</keyword>
<dbReference type="AlphaFoldDB" id="W7Y748"/>
<dbReference type="OrthoDB" id="9961554at2"/>
<dbReference type="Proteomes" id="UP000019364">
    <property type="component" value="Unassembled WGS sequence"/>
</dbReference>
<reference evidence="2 3" key="1">
    <citation type="journal article" date="2014" name="Genome Announc.">
        <title>Draft Genome Sequence of Paenibacillus pini JCM 16418T, Isolated from the Rhizosphere of Pine Tree.</title>
        <authorList>
            <person name="Yuki M."/>
            <person name="Oshima K."/>
            <person name="Suda W."/>
            <person name="Oshida Y."/>
            <person name="Kitamura K."/>
            <person name="Iida Y."/>
            <person name="Hattori M."/>
            <person name="Ohkuma M."/>
        </authorList>
    </citation>
    <scope>NUCLEOTIDE SEQUENCE [LARGE SCALE GENOMIC DNA]</scope>
    <source>
        <strain evidence="2 3">JCM 16418</strain>
    </source>
</reference>
<feature type="compositionally biased region" description="Polar residues" evidence="1">
    <location>
        <begin position="1"/>
        <end position="12"/>
    </location>
</feature>
<dbReference type="STRING" id="1236976.JCM16418_751"/>
<comment type="caution">
    <text evidence="2">The sequence shown here is derived from an EMBL/GenBank/DDBJ whole genome shotgun (WGS) entry which is preliminary data.</text>
</comment>
<evidence type="ECO:0000256" key="1">
    <source>
        <dbReference type="SAM" id="MobiDB-lite"/>
    </source>
</evidence>